<dbReference type="InterPro" id="IPR029061">
    <property type="entry name" value="THDP-binding"/>
</dbReference>
<evidence type="ECO:0000256" key="5">
    <source>
        <dbReference type="ARBA" id="ARBA00023052"/>
    </source>
</evidence>
<evidence type="ECO:0000256" key="2">
    <source>
        <dbReference type="ARBA" id="ARBA00006936"/>
    </source>
</evidence>
<comment type="similarity">
    <text evidence="2">Belongs to the alpha-ketoglutarate dehydrogenase family.</text>
</comment>
<evidence type="ECO:0000256" key="3">
    <source>
        <dbReference type="ARBA" id="ARBA00022946"/>
    </source>
</evidence>
<evidence type="ECO:0000313" key="7">
    <source>
        <dbReference type="Proteomes" id="UP000694865"/>
    </source>
</evidence>
<dbReference type="SUPFAM" id="SSF52518">
    <property type="entry name" value="Thiamin diphosphate-binding fold (THDP-binding)"/>
    <property type="match status" value="1"/>
</dbReference>
<feature type="domain" description="Dehydrogenase E1 component" evidence="6">
    <location>
        <begin position="107"/>
        <end position="393"/>
    </location>
</feature>
<evidence type="ECO:0000256" key="1">
    <source>
        <dbReference type="ARBA" id="ARBA00001964"/>
    </source>
</evidence>
<reference evidence="8" key="1">
    <citation type="submission" date="2025-08" db="UniProtKB">
        <authorList>
            <consortium name="RefSeq"/>
        </authorList>
    </citation>
    <scope>IDENTIFICATION</scope>
    <source>
        <tissue evidence="8">Testes</tissue>
    </source>
</reference>
<dbReference type="Pfam" id="PF00676">
    <property type="entry name" value="E1_dh"/>
    <property type="match status" value="1"/>
</dbReference>
<keyword evidence="5" id="KW-0786">Thiamine pyrophosphate</keyword>
<dbReference type="PANTHER" id="PTHR23152:SF4">
    <property type="entry name" value="2-OXOADIPATE DEHYDROGENASE COMPLEX COMPONENT E1"/>
    <property type="match status" value="1"/>
</dbReference>
<feature type="non-terminal residue" evidence="8">
    <location>
        <position position="1"/>
    </location>
</feature>
<gene>
    <name evidence="8" type="primary">LOC102808810</name>
</gene>
<keyword evidence="3" id="KW-0809">Transit peptide</keyword>
<comment type="cofactor">
    <cofactor evidence="1">
        <name>thiamine diphosphate</name>
        <dbReference type="ChEBI" id="CHEBI:58937"/>
    </cofactor>
</comment>
<organism evidence="7 8">
    <name type="scientific">Saccoglossus kowalevskii</name>
    <name type="common">Acorn worm</name>
    <dbReference type="NCBI Taxonomy" id="10224"/>
    <lineage>
        <taxon>Eukaryota</taxon>
        <taxon>Metazoa</taxon>
        <taxon>Hemichordata</taxon>
        <taxon>Enteropneusta</taxon>
        <taxon>Harrimaniidae</taxon>
        <taxon>Saccoglossus</taxon>
    </lineage>
</organism>
<dbReference type="Gene3D" id="3.40.50.12470">
    <property type="match status" value="1"/>
</dbReference>
<dbReference type="InterPro" id="IPR011603">
    <property type="entry name" value="2oxoglutarate_DH_E1"/>
</dbReference>
<keyword evidence="7" id="KW-1185">Reference proteome</keyword>
<name>A0ABM0MQX1_SACKO</name>
<dbReference type="RefSeq" id="XP_006822412.1">
    <property type="nucleotide sequence ID" value="XM_006822349.1"/>
</dbReference>
<sequence length="481" mass="53381">ILNINKNTASAKEILEHLENIYCNTITAEFSYLTEESEREWFANKYEELATYTLSTDEKKALVLNLCKSQELDHFLAAKFTTVKRYGGEGAESMIGFLQQSFTEAAHSGIEHVLICMAHRGRNNLLTGLLKFPPALMFRKMKGLSEFPDGVHASGDVLSHLTNSVDLEFGDKSLHVSMVPNPSHLEAVVPVTVGKARARQQSLKIGDYAENSDDNSVNKVLALQIHGDAAFAGQGVIAETFNMAYCPHFRIGGSLHLIINNQLGFTTTGERARSSLHCSDLSKMISVPVIHVNGDFPEEVVKACKLAMEYQRTFGKDVVVDLVCYRKWGHNELDDPSFTQPIMYDVIKSRDNVPDVYLNRLVNEGVCKREEITSLVADYHNELNSQLSIVDTYVPQPTNLQKHWSGLAPAPDHITSWDTGVEKAILKFVGAKSVEIPPEIEVHPRLGRAHIESRLNKIKEGSGIDWGTAEALAIGSLMYQG</sequence>
<dbReference type="CDD" id="cd02016">
    <property type="entry name" value="TPP_E1_OGDC_like"/>
    <property type="match status" value="1"/>
</dbReference>
<evidence type="ECO:0000313" key="8">
    <source>
        <dbReference type="RefSeq" id="XP_006822412.1"/>
    </source>
</evidence>
<protein>
    <submittedName>
        <fullName evidence="8">Probable 2-oxoglutarate dehydrogenase E1 component DHKTD1, mitochondrial-like</fullName>
    </submittedName>
</protein>
<evidence type="ECO:0000256" key="4">
    <source>
        <dbReference type="ARBA" id="ARBA00023002"/>
    </source>
</evidence>
<dbReference type="PANTHER" id="PTHR23152">
    <property type="entry name" value="2-OXOGLUTARATE DEHYDROGENASE"/>
    <property type="match status" value="1"/>
</dbReference>
<dbReference type="Gene3D" id="3.40.50.970">
    <property type="match status" value="1"/>
</dbReference>
<dbReference type="Proteomes" id="UP000694865">
    <property type="component" value="Unplaced"/>
</dbReference>
<dbReference type="InterPro" id="IPR001017">
    <property type="entry name" value="DH_E1"/>
</dbReference>
<keyword evidence="4" id="KW-0560">Oxidoreductase</keyword>
<proteinExistence type="inferred from homology"/>
<dbReference type="GeneID" id="102808810"/>
<evidence type="ECO:0000259" key="6">
    <source>
        <dbReference type="Pfam" id="PF00676"/>
    </source>
</evidence>
<accession>A0ABM0MQX1</accession>